<dbReference type="InterPro" id="IPR001279">
    <property type="entry name" value="Metallo-B-lactamas"/>
</dbReference>
<evidence type="ECO:0000313" key="8">
    <source>
        <dbReference type="EMBL" id="GAA4390676.1"/>
    </source>
</evidence>
<dbReference type="PANTHER" id="PTHR30619">
    <property type="entry name" value="DNA INTERNALIZATION/COMPETENCE PROTEIN COMEC/REC2"/>
    <property type="match status" value="1"/>
</dbReference>
<dbReference type="InterPro" id="IPR035681">
    <property type="entry name" value="ComA-like_MBL"/>
</dbReference>
<keyword evidence="3 6" id="KW-0812">Transmembrane</keyword>
<feature type="transmembrane region" description="Helical" evidence="6">
    <location>
        <begin position="295"/>
        <end position="316"/>
    </location>
</feature>
<dbReference type="EMBL" id="BAABFX010000015">
    <property type="protein sequence ID" value="GAA4390676.1"/>
    <property type="molecule type" value="Genomic_DNA"/>
</dbReference>
<feature type="transmembrane region" description="Helical" evidence="6">
    <location>
        <begin position="541"/>
        <end position="562"/>
    </location>
</feature>
<dbReference type="SMART" id="SM00849">
    <property type="entry name" value="Lactamase_B"/>
    <property type="match status" value="1"/>
</dbReference>
<feature type="transmembrane region" description="Helical" evidence="6">
    <location>
        <begin position="359"/>
        <end position="378"/>
    </location>
</feature>
<protein>
    <submittedName>
        <fullName evidence="8">ComEC/Rec2 family competence protein</fullName>
    </submittedName>
</protein>
<dbReference type="CDD" id="cd07731">
    <property type="entry name" value="ComA-like_MBL-fold"/>
    <property type="match status" value="1"/>
</dbReference>
<reference evidence="9" key="1">
    <citation type="journal article" date="2019" name="Int. J. Syst. Evol. Microbiol.">
        <title>The Global Catalogue of Microorganisms (GCM) 10K type strain sequencing project: providing services to taxonomists for standard genome sequencing and annotation.</title>
        <authorList>
            <consortium name="The Broad Institute Genomics Platform"/>
            <consortium name="The Broad Institute Genome Sequencing Center for Infectious Disease"/>
            <person name="Wu L."/>
            <person name="Ma J."/>
        </authorList>
    </citation>
    <scope>NUCLEOTIDE SEQUENCE [LARGE SCALE GENOMIC DNA]</scope>
    <source>
        <strain evidence="9">JCM 17738</strain>
    </source>
</reference>
<feature type="transmembrane region" description="Helical" evidence="6">
    <location>
        <begin position="413"/>
        <end position="437"/>
    </location>
</feature>
<comment type="caution">
    <text evidence="8">The sequence shown here is derived from an EMBL/GenBank/DDBJ whole genome shotgun (WGS) entry which is preliminary data.</text>
</comment>
<keyword evidence="4 6" id="KW-1133">Transmembrane helix</keyword>
<gene>
    <name evidence="8" type="ORF">GCM10023153_07970</name>
</gene>
<dbReference type="Pfam" id="PF03772">
    <property type="entry name" value="Competence"/>
    <property type="match status" value="1"/>
</dbReference>
<feature type="transmembrane region" description="Helical" evidence="6">
    <location>
        <begin position="71"/>
        <end position="93"/>
    </location>
</feature>
<comment type="subcellular location">
    <subcellularLocation>
        <location evidence="1">Cell membrane</location>
        <topology evidence="1">Multi-pass membrane protein</topology>
    </subcellularLocation>
</comment>
<dbReference type="NCBIfam" id="TIGR00360">
    <property type="entry name" value="ComEC_N-term"/>
    <property type="match status" value="1"/>
</dbReference>
<feature type="transmembrane region" description="Helical" evidence="6">
    <location>
        <begin position="46"/>
        <end position="65"/>
    </location>
</feature>
<dbReference type="SUPFAM" id="SSF56281">
    <property type="entry name" value="Metallo-hydrolase/oxidoreductase"/>
    <property type="match status" value="1"/>
</dbReference>
<dbReference type="Proteomes" id="UP001500390">
    <property type="component" value="Unassembled WGS sequence"/>
</dbReference>
<dbReference type="Gene3D" id="3.60.15.10">
    <property type="entry name" value="Ribonuclease Z/Hydroxyacylglutathione hydrolase-like"/>
    <property type="match status" value="1"/>
</dbReference>
<evidence type="ECO:0000313" key="9">
    <source>
        <dbReference type="Proteomes" id="UP001500390"/>
    </source>
</evidence>
<feature type="transmembrane region" description="Helical" evidence="6">
    <location>
        <begin position="479"/>
        <end position="499"/>
    </location>
</feature>
<feature type="transmembrane region" description="Helical" evidence="6">
    <location>
        <begin position="100"/>
        <end position="118"/>
    </location>
</feature>
<feature type="transmembrane region" description="Helical" evidence="6">
    <location>
        <begin position="511"/>
        <end position="529"/>
    </location>
</feature>
<evidence type="ECO:0000256" key="4">
    <source>
        <dbReference type="ARBA" id="ARBA00022989"/>
    </source>
</evidence>
<evidence type="ECO:0000256" key="5">
    <source>
        <dbReference type="ARBA" id="ARBA00023136"/>
    </source>
</evidence>
<sequence>MNGLSDAASGAGGAVLSESDGRASAPGGVGFGAALARRRATSSTDLRLLAPAVVAWVVAAATLAMPVAGHLWVAAAAIGVAAVASAVSAVSGVSAARFMLCWLVVLTMVLVVILQLAAAGHSVLRVRGGVQELVDQRAVVTALVVITGDPLTLPSRGDTPRVLREATVVHLDARGRQRAAGAPVLLTGDAVLTDPAWRSTVQLTGRLRPTEPGDDRVASLAVTGTPRVIAPPGAVASAAEHLRAGLRGAVDGAPADPRGLLPGLVIGDTSQTPPDLTEAMRATGMTHLTAVSGSNVAVVVGLVLGLCVLLGVPLWARPVLALVALAGFVVLARPEPSVVRAAAMGAIGLIGLSRSRRSAGPPVLGAAIIVVLVVDPWLARSFGFALSSVATLGLLLFTRPWGEAIGARLPVRLASMGPALAVPVAAQAMTAPLVVLLQGSVSIVGVVANLLAAPLVPIATVAGVAASLTSVIWSDGARLIAWAGVLPAWGIARVARWFAEVPGGTMPWPDGAPGALLLAGLTVVVLLTGRALATGAAAHPVLALGCVLTLAASLVPTGTVTWPPQGWRVVVCDVGQGDAVVVRTGADSALLVDAGPDPPLVDGCLSRLGVTTLDAVVLTHLHADHVDGLVGAIDGRRVGQLFITPVREPADSAAHVDALAVRHSIPVRPLSAGDRLTLGEMDAVVWSPWRRIADGSVPNNASVVLAVRAGEVDALLLGDIEREAAHDLLLRLRREPSMAQAAGGFDLVKTPHHGSANLDDDLMAAVRAPVGVISVGADNDYGHPAPKHLDLLRRNGYAIYRTDQRGDVAIAERGDDVIVTTSR</sequence>
<dbReference type="RefSeq" id="WP_246196788.1">
    <property type="nucleotide sequence ID" value="NZ_BAABFX010000015.1"/>
</dbReference>
<feature type="transmembrane region" description="Helical" evidence="6">
    <location>
        <begin position="443"/>
        <end position="467"/>
    </location>
</feature>
<evidence type="ECO:0000256" key="3">
    <source>
        <dbReference type="ARBA" id="ARBA00022692"/>
    </source>
</evidence>
<evidence type="ECO:0000259" key="7">
    <source>
        <dbReference type="SMART" id="SM00849"/>
    </source>
</evidence>
<dbReference type="PANTHER" id="PTHR30619:SF1">
    <property type="entry name" value="RECOMBINATION PROTEIN 2"/>
    <property type="match status" value="1"/>
</dbReference>
<evidence type="ECO:0000256" key="6">
    <source>
        <dbReference type="SAM" id="Phobius"/>
    </source>
</evidence>
<feature type="transmembrane region" description="Helical" evidence="6">
    <location>
        <begin position="384"/>
        <end position="401"/>
    </location>
</feature>
<dbReference type="InterPro" id="IPR052159">
    <property type="entry name" value="Competence_DNA_uptake"/>
</dbReference>
<feature type="transmembrane region" description="Helical" evidence="6">
    <location>
        <begin position="336"/>
        <end position="352"/>
    </location>
</feature>
<dbReference type="Pfam" id="PF00753">
    <property type="entry name" value="Lactamase_B"/>
    <property type="match status" value="1"/>
</dbReference>
<keyword evidence="5 6" id="KW-0472">Membrane</keyword>
<accession>A0ABP8JHA5</accession>
<dbReference type="InterPro" id="IPR004477">
    <property type="entry name" value="ComEC_N"/>
</dbReference>
<evidence type="ECO:0000256" key="1">
    <source>
        <dbReference type="ARBA" id="ARBA00004651"/>
    </source>
</evidence>
<keyword evidence="2" id="KW-1003">Cell membrane</keyword>
<feature type="domain" description="Metallo-beta-lactamase" evidence="7">
    <location>
        <begin position="576"/>
        <end position="752"/>
    </location>
</feature>
<keyword evidence="9" id="KW-1185">Reference proteome</keyword>
<dbReference type="InterPro" id="IPR036866">
    <property type="entry name" value="RibonucZ/Hydroxyglut_hydro"/>
</dbReference>
<name>A0ABP8JHA5_9MICO</name>
<organism evidence="8 9">
    <name type="scientific">Ornithinibacter aureus</name>
    <dbReference type="NCBI Taxonomy" id="622664"/>
    <lineage>
        <taxon>Bacteria</taxon>
        <taxon>Bacillati</taxon>
        <taxon>Actinomycetota</taxon>
        <taxon>Actinomycetes</taxon>
        <taxon>Micrococcales</taxon>
        <taxon>Intrasporangiaceae</taxon>
        <taxon>Ornithinibacter</taxon>
    </lineage>
</organism>
<evidence type="ECO:0000256" key="2">
    <source>
        <dbReference type="ARBA" id="ARBA00022475"/>
    </source>
</evidence>
<proteinExistence type="predicted"/>